<organism evidence="1 2">
    <name type="scientific">Meishania litoralis</name>
    <dbReference type="NCBI Taxonomy" id="3434685"/>
    <lineage>
        <taxon>Bacteria</taxon>
        <taxon>Pseudomonadati</taxon>
        <taxon>Bacteroidota</taxon>
        <taxon>Flavobacteriia</taxon>
        <taxon>Flavobacteriales</taxon>
        <taxon>Flavobacteriaceae</taxon>
        <taxon>Meishania</taxon>
    </lineage>
</organism>
<comment type="caution">
    <text evidence="1">The sequence shown here is derived from an EMBL/GenBank/DDBJ whole genome shotgun (WGS) entry which is preliminary data.</text>
</comment>
<sequence length="181" mass="20729">MNVIETKLKGCFVIEPTVFIDERGYFMESFNAERFNGAIGRKVDFVQDNQSYSTKGVVRALHYQIGEHAQAKLVRVLYGKVLDVAVDLRKDSPTYAEHIVVELSDENKKQLFIPKGFAHGFVTLSEEAEFFYKCDNYYNKASEGGIIFNDPTLNIDWRLPEDKLIVSVKDRILPTLQNARL</sequence>
<evidence type="ECO:0000313" key="2">
    <source>
        <dbReference type="Proteomes" id="UP001595191"/>
    </source>
</evidence>
<dbReference type="EC" id="5.1.3.13" evidence="1"/>
<dbReference type="Proteomes" id="UP001595191">
    <property type="component" value="Unassembled WGS sequence"/>
</dbReference>
<reference evidence="1" key="1">
    <citation type="submission" date="2024-09" db="EMBL/GenBank/DDBJ databases">
        <authorList>
            <person name="Liu J."/>
        </authorList>
    </citation>
    <scope>NUCLEOTIDE SEQUENCE</scope>
    <source>
        <strain evidence="1">NBU2967</strain>
    </source>
</reference>
<dbReference type="EMBL" id="JBHFPV010000001">
    <property type="protein sequence ID" value="MFH6603070.1"/>
    <property type="molecule type" value="Genomic_DNA"/>
</dbReference>
<accession>A0ACC7LJ51</accession>
<keyword evidence="2" id="KW-1185">Reference proteome</keyword>
<keyword evidence="1" id="KW-0413">Isomerase</keyword>
<name>A0ACC7LJ51_9FLAO</name>
<gene>
    <name evidence="1" type="primary">rfbC</name>
    <name evidence="1" type="ORF">ACEZ3G_06245</name>
</gene>
<protein>
    <submittedName>
        <fullName evidence="1">dTDP-4-dehydrorhamnose 3,5-epimerase</fullName>
        <ecNumber evidence="1">5.1.3.13</ecNumber>
    </submittedName>
</protein>
<proteinExistence type="predicted"/>
<evidence type="ECO:0000313" key="1">
    <source>
        <dbReference type="EMBL" id="MFH6603070.1"/>
    </source>
</evidence>